<keyword evidence="8" id="KW-0067">ATP-binding</keyword>
<dbReference type="InterPro" id="IPR004619">
    <property type="entry name" value="Type_III_PanK"/>
</dbReference>
<dbReference type="HAMAP" id="MF_01274">
    <property type="entry name" value="Pantothen_kinase_3"/>
    <property type="match status" value="1"/>
</dbReference>
<keyword evidence="7 13" id="KW-0418">Kinase</keyword>
<evidence type="ECO:0000313" key="13">
    <source>
        <dbReference type="EMBL" id="GER92955.1"/>
    </source>
</evidence>
<keyword evidence="9" id="KW-0630">Potassium</keyword>
<evidence type="ECO:0000256" key="4">
    <source>
        <dbReference type="ARBA" id="ARBA00022490"/>
    </source>
</evidence>
<evidence type="ECO:0000256" key="8">
    <source>
        <dbReference type="ARBA" id="ARBA00022840"/>
    </source>
</evidence>
<evidence type="ECO:0000256" key="12">
    <source>
        <dbReference type="ARBA" id="ARBA00040883"/>
    </source>
</evidence>
<reference evidence="13" key="1">
    <citation type="submission" date="2019-10" db="EMBL/GenBank/DDBJ databases">
        <title>Metagenomic sequencing of thiosulfate-disproportionating enrichment culture.</title>
        <authorList>
            <person name="Umezawa K."/>
            <person name="Kojima H."/>
            <person name="Fukui M."/>
        </authorList>
    </citation>
    <scope>NUCLEOTIDE SEQUENCE</scope>
    <source>
        <strain evidence="13">45J</strain>
    </source>
</reference>
<evidence type="ECO:0000256" key="1">
    <source>
        <dbReference type="ARBA" id="ARBA00001958"/>
    </source>
</evidence>
<name>A0A5J4KYD3_9ZZZZ</name>
<protein>
    <recommendedName>
        <fullName evidence="12">Type III pantothenate kinase</fullName>
    </recommendedName>
</protein>
<evidence type="ECO:0000256" key="3">
    <source>
        <dbReference type="ARBA" id="ARBA00011738"/>
    </source>
</evidence>
<keyword evidence="5" id="KW-0808">Transferase</keyword>
<evidence type="ECO:0000256" key="11">
    <source>
        <dbReference type="ARBA" id="ARBA00038036"/>
    </source>
</evidence>
<keyword evidence="4" id="KW-0963">Cytoplasm</keyword>
<comment type="subunit">
    <text evidence="3">Homodimer.</text>
</comment>
<comment type="similarity">
    <text evidence="11">Belongs to the type III pantothenate kinase family.</text>
</comment>
<gene>
    <name evidence="13" type="ORF">A45J_0686</name>
</gene>
<evidence type="ECO:0000256" key="10">
    <source>
        <dbReference type="ARBA" id="ARBA00022993"/>
    </source>
</evidence>
<dbReference type="GO" id="GO:0004594">
    <property type="term" value="F:pantothenate kinase activity"/>
    <property type="evidence" value="ECO:0007669"/>
    <property type="project" value="InterPro"/>
</dbReference>
<dbReference type="PANTHER" id="PTHR34265">
    <property type="entry name" value="TYPE III PANTOTHENATE KINASE"/>
    <property type="match status" value="1"/>
</dbReference>
<dbReference type="GO" id="GO:0005737">
    <property type="term" value="C:cytoplasm"/>
    <property type="evidence" value="ECO:0007669"/>
    <property type="project" value="UniProtKB-SubCell"/>
</dbReference>
<dbReference type="PANTHER" id="PTHR34265:SF1">
    <property type="entry name" value="TYPE III PANTOTHENATE KINASE"/>
    <property type="match status" value="1"/>
</dbReference>
<dbReference type="CDD" id="cd24015">
    <property type="entry name" value="ASKHA_NBD_PanK-III"/>
    <property type="match status" value="1"/>
</dbReference>
<evidence type="ECO:0000256" key="6">
    <source>
        <dbReference type="ARBA" id="ARBA00022741"/>
    </source>
</evidence>
<organism evidence="13">
    <name type="scientific">hot springs metagenome</name>
    <dbReference type="NCBI Taxonomy" id="433727"/>
    <lineage>
        <taxon>unclassified sequences</taxon>
        <taxon>metagenomes</taxon>
        <taxon>ecological metagenomes</taxon>
    </lineage>
</organism>
<keyword evidence="10" id="KW-0173">Coenzyme A biosynthesis</keyword>
<dbReference type="EMBL" id="BLAB01000001">
    <property type="protein sequence ID" value="GER92955.1"/>
    <property type="molecule type" value="Genomic_DNA"/>
</dbReference>
<evidence type="ECO:0000256" key="9">
    <source>
        <dbReference type="ARBA" id="ARBA00022958"/>
    </source>
</evidence>
<comment type="caution">
    <text evidence="13">The sequence shown here is derived from an EMBL/GenBank/DDBJ whole genome shotgun (WGS) entry which is preliminary data.</text>
</comment>
<evidence type="ECO:0000256" key="2">
    <source>
        <dbReference type="ARBA" id="ARBA00004496"/>
    </source>
</evidence>
<sequence length="268" mass="29135">MIPLLAIDIGNSTIGFCIFQNPKKNKKMFIKRISTHPALSAKIYKEIIAEIIGQRTKSKDFDTIISSVVPSINVPIVEAVKDICRKKPILVNHKIDCGLTFDVKTPEKIGADRIANAIAGFYYYKRPVAVVDMGTATTITIVSIKKPCKHPVFLGGAIMPGINLMHRSLHTWTAKLPHAPIKTPNAVLGKDTTSSINSGIINGTAGAIEALIKGVEKELGFRLKLILTGGYAKLVSPLIKKGHSMVPNLTFEGLRLIYLYMSGTALCT</sequence>
<dbReference type="Pfam" id="PF03309">
    <property type="entry name" value="Pan_kinase"/>
    <property type="match status" value="1"/>
</dbReference>
<evidence type="ECO:0000256" key="5">
    <source>
        <dbReference type="ARBA" id="ARBA00022679"/>
    </source>
</evidence>
<dbReference type="Gene3D" id="3.30.420.40">
    <property type="match status" value="2"/>
</dbReference>
<dbReference type="SUPFAM" id="SSF53067">
    <property type="entry name" value="Actin-like ATPase domain"/>
    <property type="match status" value="2"/>
</dbReference>
<dbReference type="AlphaFoldDB" id="A0A5J4KYD3"/>
<comment type="cofactor">
    <cofactor evidence="1">
        <name>K(+)</name>
        <dbReference type="ChEBI" id="CHEBI:29103"/>
    </cofactor>
</comment>
<dbReference type="NCBIfam" id="TIGR00671">
    <property type="entry name" value="baf"/>
    <property type="match status" value="1"/>
</dbReference>
<comment type="subcellular location">
    <subcellularLocation>
        <location evidence="2">Cytoplasm</location>
    </subcellularLocation>
</comment>
<evidence type="ECO:0000256" key="7">
    <source>
        <dbReference type="ARBA" id="ARBA00022777"/>
    </source>
</evidence>
<dbReference type="InterPro" id="IPR043129">
    <property type="entry name" value="ATPase_NBD"/>
</dbReference>
<keyword evidence="6" id="KW-0547">Nucleotide-binding</keyword>
<proteinExistence type="inferred from homology"/>
<dbReference type="GO" id="GO:0015937">
    <property type="term" value="P:coenzyme A biosynthetic process"/>
    <property type="evidence" value="ECO:0007669"/>
    <property type="project" value="UniProtKB-KW"/>
</dbReference>
<dbReference type="GO" id="GO:0005524">
    <property type="term" value="F:ATP binding"/>
    <property type="evidence" value="ECO:0007669"/>
    <property type="project" value="UniProtKB-KW"/>
</dbReference>
<accession>A0A5J4KYD3</accession>